<dbReference type="PRINTS" id="PR00811">
    <property type="entry name" value="BCTERIALGSPD"/>
</dbReference>
<organism evidence="11 12">
    <name type="scientific">Wenzhouxiangella sediminis</name>
    <dbReference type="NCBI Taxonomy" id="1792836"/>
    <lineage>
        <taxon>Bacteria</taxon>
        <taxon>Pseudomonadati</taxon>
        <taxon>Pseudomonadota</taxon>
        <taxon>Gammaproteobacteria</taxon>
        <taxon>Chromatiales</taxon>
        <taxon>Wenzhouxiangellaceae</taxon>
        <taxon>Wenzhouxiangella</taxon>
    </lineage>
</organism>
<dbReference type="Pfam" id="PF21305">
    <property type="entry name" value="type_II_gspD_N0"/>
    <property type="match status" value="1"/>
</dbReference>
<keyword evidence="12" id="KW-1185">Reference proteome</keyword>
<feature type="domain" description="GspD-like N0" evidence="10">
    <location>
        <begin position="31"/>
        <end position="100"/>
    </location>
</feature>
<feature type="signal peptide" evidence="7">
    <location>
        <begin position="1"/>
        <end position="20"/>
    </location>
</feature>
<comment type="similarity">
    <text evidence="5">Belongs to the bacterial secretin family.</text>
</comment>
<evidence type="ECO:0000256" key="6">
    <source>
        <dbReference type="RuleBase" id="RU004004"/>
    </source>
</evidence>
<evidence type="ECO:0000313" key="12">
    <source>
        <dbReference type="Proteomes" id="UP000260351"/>
    </source>
</evidence>
<dbReference type="GO" id="GO:0009306">
    <property type="term" value="P:protein secretion"/>
    <property type="evidence" value="ECO:0007669"/>
    <property type="project" value="InterPro"/>
</dbReference>
<feature type="domain" description="Type II/III secretion system secretin-like" evidence="8">
    <location>
        <begin position="417"/>
        <end position="584"/>
    </location>
</feature>
<dbReference type="InterPro" id="IPR005644">
    <property type="entry name" value="NolW-like"/>
</dbReference>
<evidence type="ECO:0000259" key="9">
    <source>
        <dbReference type="Pfam" id="PF03958"/>
    </source>
</evidence>
<feature type="chain" id="PRO_5017670545" evidence="7">
    <location>
        <begin position="21"/>
        <end position="646"/>
    </location>
</feature>
<dbReference type="EMBL" id="QUZK01000042">
    <property type="protein sequence ID" value="RFF29764.1"/>
    <property type="molecule type" value="Genomic_DNA"/>
</dbReference>
<dbReference type="PANTHER" id="PTHR30332">
    <property type="entry name" value="PROBABLE GENERAL SECRETION PATHWAY PROTEIN D"/>
    <property type="match status" value="1"/>
</dbReference>
<keyword evidence="2" id="KW-0812">Transmembrane</keyword>
<reference evidence="11 12" key="1">
    <citation type="submission" date="2018-08" db="EMBL/GenBank/DDBJ databases">
        <title>Wenzhouxiangella salilacus sp. nov., a novel bacterium isolated from a saline lake in Xinjiang Province, China.</title>
        <authorList>
            <person name="Han S."/>
        </authorList>
    </citation>
    <scope>NUCLEOTIDE SEQUENCE [LARGE SCALE GENOMIC DNA]</scope>
    <source>
        <strain evidence="11 12">XDB06</strain>
    </source>
</reference>
<keyword evidence="6" id="KW-0813">Transport</keyword>
<evidence type="ECO:0000256" key="7">
    <source>
        <dbReference type="SAM" id="SignalP"/>
    </source>
</evidence>
<keyword evidence="4" id="KW-0472">Membrane</keyword>
<dbReference type="InterPro" id="IPR049371">
    <property type="entry name" value="GspD-like_N0"/>
</dbReference>
<dbReference type="PANTHER" id="PTHR30332:SF24">
    <property type="entry name" value="SECRETIN GSPD-RELATED"/>
    <property type="match status" value="1"/>
</dbReference>
<dbReference type="InterPro" id="IPR050810">
    <property type="entry name" value="Bact_Secretion_Sys_Channel"/>
</dbReference>
<gene>
    <name evidence="11" type="ORF">DZC52_11870</name>
</gene>
<dbReference type="RefSeq" id="WP_116651349.1">
    <property type="nucleotide sequence ID" value="NZ_QUZK01000042.1"/>
</dbReference>
<keyword evidence="3 7" id="KW-0732">Signal</keyword>
<dbReference type="Pfam" id="PF00263">
    <property type="entry name" value="Secretin"/>
    <property type="match status" value="1"/>
</dbReference>
<comment type="subcellular location">
    <subcellularLocation>
        <location evidence="6">Cell outer membrane</location>
    </subcellularLocation>
    <subcellularLocation>
        <location evidence="1">Membrane</location>
    </subcellularLocation>
</comment>
<evidence type="ECO:0000313" key="11">
    <source>
        <dbReference type="EMBL" id="RFF29764.1"/>
    </source>
</evidence>
<dbReference type="GO" id="GO:0015627">
    <property type="term" value="C:type II protein secretion system complex"/>
    <property type="evidence" value="ECO:0007669"/>
    <property type="project" value="TreeGrafter"/>
</dbReference>
<dbReference type="Gene3D" id="3.30.1370.120">
    <property type="match status" value="3"/>
</dbReference>
<evidence type="ECO:0000256" key="4">
    <source>
        <dbReference type="ARBA" id="ARBA00023136"/>
    </source>
</evidence>
<feature type="domain" description="NolW-like" evidence="9">
    <location>
        <begin position="189"/>
        <end position="250"/>
    </location>
</feature>
<protein>
    <submittedName>
        <fullName evidence="11">Type II secretion system protein GspD</fullName>
    </submittedName>
</protein>
<dbReference type="Pfam" id="PF03958">
    <property type="entry name" value="Secretin_N"/>
    <property type="match status" value="3"/>
</dbReference>
<evidence type="ECO:0000256" key="5">
    <source>
        <dbReference type="RuleBase" id="RU004003"/>
    </source>
</evidence>
<accession>A0A3E1K6X3</accession>
<evidence type="ECO:0000256" key="3">
    <source>
        <dbReference type="ARBA" id="ARBA00022729"/>
    </source>
</evidence>
<name>A0A3E1K6X3_9GAMM</name>
<evidence type="ECO:0000256" key="1">
    <source>
        <dbReference type="ARBA" id="ARBA00004370"/>
    </source>
</evidence>
<dbReference type="InterPro" id="IPR038591">
    <property type="entry name" value="NolW-like_sf"/>
</dbReference>
<dbReference type="InterPro" id="IPR001775">
    <property type="entry name" value="GspD/PilQ"/>
</dbReference>
<evidence type="ECO:0000259" key="8">
    <source>
        <dbReference type="Pfam" id="PF00263"/>
    </source>
</evidence>
<feature type="domain" description="NolW-like" evidence="9">
    <location>
        <begin position="257"/>
        <end position="324"/>
    </location>
</feature>
<sequence>MIKQLRLAAVLLVLSLPAPAQEAADENGHVLNFKDADIRALITAVADMTGRSIIVDPQVTGQVTVISSQSLDEDEVWDVFQSILRVHGYAAVGDEQTVRVVPDVNARQDGRVPVDDMRGGGDEPVTRIIQLEHVDAAEVSQLLRQLLPQSAYMVHHESSNSLIISDRASNIRRVETIIDRLDAAIDQEVEVIALSHADAAEVVQLINQIYPANGGAQSAVADERTNTVVLSGDPARRLRLRTLISHLDTPLESEGSTQVIYLRYATADTLVPVLEGMLELDAEEGAKARIQAHGETNALVVTAPPSVYRSIESVVDQLDVRRAQVLVEAIIAEVAMDTSRELGIQWQAFESGDSGFFGGTNYQSGGNNILNLSAGLGGAGEEGNLLLPGRGLNLGYVGGTTSLLGVELLEIGGLARALASDSNTNVLSTPSIVTLDNHEASINVGQEVPFLSGSYSTQGVATGEGQVNPFQTINREEIGVKLNVTPHINEGDTIMLDISQEVSDLAPSAGAVDLITSKRTISTRVMVPDGSMLVLGGLIRDDLQEGREEVPGLGRIPLLGELFRYRTTSKVKRNLMVFIRPQILHDKELVDSVTRSKYTRIRDLQLEQREAVDGLSRKSQMPLLPELEAFMQAAPENAGDAGSDGR</sequence>
<evidence type="ECO:0000259" key="10">
    <source>
        <dbReference type="Pfam" id="PF21305"/>
    </source>
</evidence>
<comment type="caution">
    <text evidence="11">The sequence shown here is derived from an EMBL/GenBank/DDBJ whole genome shotgun (WGS) entry which is preliminary data.</text>
</comment>
<dbReference type="Proteomes" id="UP000260351">
    <property type="component" value="Unassembled WGS sequence"/>
</dbReference>
<feature type="domain" description="NolW-like" evidence="9">
    <location>
        <begin position="126"/>
        <end position="187"/>
    </location>
</feature>
<dbReference type="AlphaFoldDB" id="A0A3E1K6X3"/>
<dbReference type="GO" id="GO:0009279">
    <property type="term" value="C:cell outer membrane"/>
    <property type="evidence" value="ECO:0007669"/>
    <property type="project" value="UniProtKB-SubCell"/>
</dbReference>
<evidence type="ECO:0000256" key="2">
    <source>
        <dbReference type="ARBA" id="ARBA00022692"/>
    </source>
</evidence>
<dbReference type="InterPro" id="IPR004846">
    <property type="entry name" value="T2SS/T3SS_dom"/>
</dbReference>
<dbReference type="OrthoDB" id="9775455at2"/>
<proteinExistence type="inferred from homology"/>